<evidence type="ECO:0000313" key="3">
    <source>
        <dbReference type="Proteomes" id="UP001174936"/>
    </source>
</evidence>
<dbReference type="AlphaFoldDB" id="A0AA40CXP7"/>
<dbReference type="SUPFAM" id="SSF54695">
    <property type="entry name" value="POZ domain"/>
    <property type="match status" value="1"/>
</dbReference>
<dbReference type="EMBL" id="JAULSV010000002">
    <property type="protein sequence ID" value="KAK0653078.1"/>
    <property type="molecule type" value="Genomic_DNA"/>
</dbReference>
<feature type="domain" description="BTB" evidence="1">
    <location>
        <begin position="28"/>
        <end position="92"/>
    </location>
</feature>
<organism evidence="2 3">
    <name type="scientific">Cercophora newfieldiana</name>
    <dbReference type="NCBI Taxonomy" id="92897"/>
    <lineage>
        <taxon>Eukaryota</taxon>
        <taxon>Fungi</taxon>
        <taxon>Dikarya</taxon>
        <taxon>Ascomycota</taxon>
        <taxon>Pezizomycotina</taxon>
        <taxon>Sordariomycetes</taxon>
        <taxon>Sordariomycetidae</taxon>
        <taxon>Sordariales</taxon>
        <taxon>Lasiosphaeriaceae</taxon>
        <taxon>Cercophora</taxon>
    </lineage>
</organism>
<dbReference type="CDD" id="cd18186">
    <property type="entry name" value="BTB_POZ_ZBTB_KLHL-like"/>
    <property type="match status" value="1"/>
</dbReference>
<dbReference type="Proteomes" id="UP001174936">
    <property type="component" value="Unassembled WGS sequence"/>
</dbReference>
<comment type="caution">
    <text evidence="2">The sequence shown here is derived from an EMBL/GenBank/DDBJ whole genome shotgun (WGS) entry which is preliminary data.</text>
</comment>
<dbReference type="InterPro" id="IPR011333">
    <property type="entry name" value="SKP1/BTB/POZ_sf"/>
</dbReference>
<dbReference type="PANTHER" id="PTHR47843">
    <property type="entry name" value="BTB DOMAIN-CONTAINING PROTEIN-RELATED"/>
    <property type="match status" value="1"/>
</dbReference>
<sequence>MSSSATTGPSDPVFDVSNLLEEPLLGLADCKVVCGEKTWNLHKAILCSRSRYFKTAFFSAFSEAASNTVNFDLSEWDPVLLDAVIQFTYSGDGKYLAIICSKLQGFVVNNENIGETYTNLVEVYRVGDYLGIDHLCATAVEMLLKHNEEYVQDFRSRWCMKDHGEMVECFEVEEERQGFVLGAQNAYKLPKPPTAQDSPSPEKRYGIRWPFIRLFLNIAYPGHPWIINPVIPELRTAVPELVADVEFVKAVCSQVIEFQQNLLQHSPNIEENAVPNVDRFELSAMKKLREEVPELIVDIRHVLGLPVDVVDEQNGTEGQEF</sequence>
<evidence type="ECO:0000259" key="1">
    <source>
        <dbReference type="PROSITE" id="PS50097"/>
    </source>
</evidence>
<dbReference type="SMART" id="SM00225">
    <property type="entry name" value="BTB"/>
    <property type="match status" value="1"/>
</dbReference>
<name>A0AA40CXP7_9PEZI</name>
<dbReference type="PROSITE" id="PS50097">
    <property type="entry name" value="BTB"/>
    <property type="match status" value="1"/>
</dbReference>
<evidence type="ECO:0000313" key="2">
    <source>
        <dbReference type="EMBL" id="KAK0653078.1"/>
    </source>
</evidence>
<dbReference type="Pfam" id="PF00651">
    <property type="entry name" value="BTB"/>
    <property type="match status" value="1"/>
</dbReference>
<dbReference type="Gene3D" id="3.30.710.10">
    <property type="entry name" value="Potassium Channel Kv1.1, Chain A"/>
    <property type="match status" value="1"/>
</dbReference>
<reference evidence="2" key="1">
    <citation type="submission" date="2023-06" db="EMBL/GenBank/DDBJ databases">
        <title>Genome-scale phylogeny and comparative genomics of the fungal order Sordariales.</title>
        <authorList>
            <consortium name="Lawrence Berkeley National Laboratory"/>
            <person name="Hensen N."/>
            <person name="Bonometti L."/>
            <person name="Westerberg I."/>
            <person name="Brannstrom I.O."/>
            <person name="Guillou S."/>
            <person name="Cros-Aarteil S."/>
            <person name="Calhoun S."/>
            <person name="Haridas S."/>
            <person name="Kuo A."/>
            <person name="Mondo S."/>
            <person name="Pangilinan J."/>
            <person name="Riley R."/>
            <person name="Labutti K."/>
            <person name="Andreopoulos B."/>
            <person name="Lipzen A."/>
            <person name="Chen C."/>
            <person name="Yanf M."/>
            <person name="Daum C."/>
            <person name="Ng V."/>
            <person name="Clum A."/>
            <person name="Steindorff A."/>
            <person name="Ohm R."/>
            <person name="Martin F."/>
            <person name="Silar P."/>
            <person name="Natvig D."/>
            <person name="Lalanne C."/>
            <person name="Gautier V."/>
            <person name="Ament-Velasquez S.L."/>
            <person name="Kruys A."/>
            <person name="Hutchinson M.I."/>
            <person name="Powell A.J."/>
            <person name="Barry K."/>
            <person name="Miller A.N."/>
            <person name="Grigoriev I.V."/>
            <person name="Debuchy R."/>
            <person name="Gladieux P."/>
            <person name="Thoren M.H."/>
            <person name="Johannesson H."/>
        </authorList>
    </citation>
    <scope>NUCLEOTIDE SEQUENCE</scope>
    <source>
        <strain evidence="2">SMH2532-1</strain>
    </source>
</reference>
<gene>
    <name evidence="2" type="ORF">B0T16DRAFT_455387</name>
</gene>
<keyword evidence="3" id="KW-1185">Reference proteome</keyword>
<protein>
    <recommendedName>
        <fullName evidence="1">BTB domain-containing protein</fullName>
    </recommendedName>
</protein>
<proteinExistence type="predicted"/>
<accession>A0AA40CXP7</accession>
<dbReference type="InterPro" id="IPR000210">
    <property type="entry name" value="BTB/POZ_dom"/>
</dbReference>